<keyword evidence="1" id="KW-0472">Membrane</keyword>
<keyword evidence="3" id="KW-1185">Reference proteome</keyword>
<reference evidence="2" key="1">
    <citation type="journal article" date="2019" name="PLoS Negl. Trop. Dis.">
        <title>Revisiting the worldwide diversity of Leptospira species in the environment.</title>
        <authorList>
            <person name="Vincent A.T."/>
            <person name="Schiettekatte O."/>
            <person name="Bourhy P."/>
            <person name="Veyrier F.J."/>
            <person name="Picardeau M."/>
        </authorList>
    </citation>
    <scope>NUCLEOTIDE SEQUENCE [LARGE SCALE GENOMIC DNA]</scope>
    <source>
        <strain evidence="2">201702476</strain>
    </source>
</reference>
<gene>
    <name evidence="2" type="ORF">EHQ58_07990</name>
</gene>
<keyword evidence="1" id="KW-1133">Transmembrane helix</keyword>
<comment type="caution">
    <text evidence="2">The sequence shown here is derived from an EMBL/GenBank/DDBJ whole genome shotgun (WGS) entry which is preliminary data.</text>
</comment>
<dbReference type="Proteomes" id="UP000297693">
    <property type="component" value="Unassembled WGS sequence"/>
</dbReference>
<feature type="transmembrane region" description="Helical" evidence="1">
    <location>
        <begin position="9"/>
        <end position="27"/>
    </location>
</feature>
<protein>
    <submittedName>
        <fullName evidence="2">Uncharacterized protein</fullName>
    </submittedName>
</protein>
<evidence type="ECO:0000313" key="3">
    <source>
        <dbReference type="Proteomes" id="UP000297693"/>
    </source>
</evidence>
<dbReference type="EMBL" id="RQGD01000023">
    <property type="protein sequence ID" value="TGL59677.1"/>
    <property type="molecule type" value="Genomic_DNA"/>
</dbReference>
<evidence type="ECO:0000313" key="2">
    <source>
        <dbReference type="EMBL" id="TGL59677.1"/>
    </source>
</evidence>
<dbReference type="RefSeq" id="WP_135623366.1">
    <property type="nucleotide sequence ID" value="NZ_RQGD01000023.1"/>
</dbReference>
<dbReference type="OrthoDB" id="341257at2"/>
<sequence>MNQIFRENLKYIFAVLFVWAITFPMVLQNKDTILANLTLYYNSFYGYPSPLIAHRLIAKGDAIITGRQEGSSGFFSRISSLFSGSDDTKHLGLALDLNLMEKACLYYRSKQHIEDTFLEPTWMEKTVDWNSKLFPNAGGNEQRDQMSNEVSLGPNPKDYWNSHLEAVLEALDYYKRALRFSGPEFLAPKKIESVAWAACRPAEILLAYKTYMLETENYVLEKLKKENKLPSKLSEKQQLNHILSSIKNNGFNEVNPNDYMEALLRQILLTGMKSFSPKEMDEVFERIIYFVAHSDKEYLKFEERRGDLYFQLGQDEPEYYKRAISKYAVSTNIVLAENVDSSDLPLLLVHQFEANLAIVKCYYALDEYKLALSQLDKLTPVLRNVDERSVGGRKINILSDYFETRRKVLRKLQRFEEADEIPLTN</sequence>
<proteinExistence type="predicted"/>
<accession>A0A4R9K5W3</accession>
<organism evidence="2 3">
    <name type="scientific">Leptospira ognonensis</name>
    <dbReference type="NCBI Taxonomy" id="2484945"/>
    <lineage>
        <taxon>Bacteria</taxon>
        <taxon>Pseudomonadati</taxon>
        <taxon>Spirochaetota</taxon>
        <taxon>Spirochaetia</taxon>
        <taxon>Leptospirales</taxon>
        <taxon>Leptospiraceae</taxon>
        <taxon>Leptospira</taxon>
    </lineage>
</organism>
<dbReference type="AlphaFoldDB" id="A0A4R9K5W3"/>
<keyword evidence="1" id="KW-0812">Transmembrane</keyword>
<evidence type="ECO:0000256" key="1">
    <source>
        <dbReference type="SAM" id="Phobius"/>
    </source>
</evidence>
<name>A0A4R9K5W3_9LEPT</name>